<dbReference type="InterPro" id="IPR051486">
    <property type="entry name" value="Hcy_S-methyltransferase"/>
</dbReference>
<protein>
    <submittedName>
        <fullName evidence="7">Homocysteine S-methyltransferase</fullName>
    </submittedName>
</protein>
<dbReference type="SUPFAM" id="SSF82282">
    <property type="entry name" value="Homocysteine S-methyltransferase"/>
    <property type="match status" value="1"/>
</dbReference>
<reference evidence="7 8" key="1">
    <citation type="submission" date="2016-07" db="EMBL/GenBank/DDBJ databases">
        <title>Pervasive Adenine N6-methylation of Active Genes in Fungi.</title>
        <authorList>
            <consortium name="DOE Joint Genome Institute"/>
            <person name="Mondo S.J."/>
            <person name="Dannebaum R.O."/>
            <person name="Kuo R.C."/>
            <person name="Labutti K."/>
            <person name="Haridas S."/>
            <person name="Kuo A."/>
            <person name="Salamov A."/>
            <person name="Ahrendt S.R."/>
            <person name="Lipzen A."/>
            <person name="Sullivan W."/>
            <person name="Andreopoulos W.B."/>
            <person name="Clum A."/>
            <person name="Lindquist E."/>
            <person name="Daum C."/>
            <person name="Ramamoorthy G.K."/>
            <person name="Gryganskyi A."/>
            <person name="Culley D."/>
            <person name="Magnuson J.K."/>
            <person name="James T.Y."/>
            <person name="O'Malley M.A."/>
            <person name="Stajich J.E."/>
            <person name="Spatafora J.W."/>
            <person name="Visel A."/>
            <person name="Grigoriev I.V."/>
        </authorList>
    </citation>
    <scope>NUCLEOTIDE SEQUENCE [LARGE SCALE GENOMIC DNA]</scope>
    <source>
        <strain evidence="7 8">ATCC 12442</strain>
    </source>
</reference>
<accession>A0A1Y1W343</accession>
<dbReference type="GeneID" id="63808357"/>
<dbReference type="GO" id="GO:0008270">
    <property type="term" value="F:zinc ion binding"/>
    <property type="evidence" value="ECO:0007669"/>
    <property type="project" value="InterPro"/>
</dbReference>
<dbReference type="AlphaFoldDB" id="A0A1Y1W343"/>
<dbReference type="PANTHER" id="PTHR46015">
    <property type="entry name" value="ZGC:172121"/>
    <property type="match status" value="1"/>
</dbReference>
<dbReference type="GO" id="GO:0008898">
    <property type="term" value="F:S-adenosylmethionine-homocysteine S-methyltransferase activity"/>
    <property type="evidence" value="ECO:0007669"/>
    <property type="project" value="TreeGrafter"/>
</dbReference>
<evidence type="ECO:0000313" key="7">
    <source>
        <dbReference type="EMBL" id="ORX67574.1"/>
    </source>
</evidence>
<feature type="binding site" evidence="5">
    <location>
        <position position="305"/>
    </location>
    <ligand>
        <name>Zn(2+)</name>
        <dbReference type="ChEBI" id="CHEBI:29105"/>
    </ligand>
</feature>
<comment type="caution">
    <text evidence="7">The sequence shown here is derived from an EMBL/GenBank/DDBJ whole genome shotgun (WGS) entry which is preliminary data.</text>
</comment>
<dbReference type="GO" id="GO:0032259">
    <property type="term" value="P:methylation"/>
    <property type="evidence" value="ECO:0007669"/>
    <property type="project" value="UniProtKB-KW"/>
</dbReference>
<dbReference type="PIRSF" id="PIRSF037505">
    <property type="entry name" value="Betaine_HMT"/>
    <property type="match status" value="1"/>
</dbReference>
<dbReference type="EMBL" id="MCFD01000012">
    <property type="protein sequence ID" value="ORX67574.1"/>
    <property type="molecule type" value="Genomic_DNA"/>
</dbReference>
<name>A0A1Y1W343_9FUNG</name>
<dbReference type="InterPro" id="IPR036589">
    <property type="entry name" value="HCY_dom_sf"/>
</dbReference>
<dbReference type="InterPro" id="IPR003726">
    <property type="entry name" value="HCY_dom"/>
</dbReference>
<dbReference type="InterPro" id="IPR017226">
    <property type="entry name" value="BHMT-like"/>
</dbReference>
<evidence type="ECO:0000256" key="3">
    <source>
        <dbReference type="ARBA" id="ARBA00022723"/>
    </source>
</evidence>
<dbReference type="Proteomes" id="UP000193922">
    <property type="component" value="Unassembled WGS sequence"/>
</dbReference>
<keyword evidence="1 5" id="KW-0489">Methyltransferase</keyword>
<dbReference type="RefSeq" id="XP_040741461.1">
    <property type="nucleotide sequence ID" value="XM_040891709.1"/>
</dbReference>
<keyword evidence="3 5" id="KW-0479">Metal-binding</keyword>
<dbReference type="OrthoDB" id="261426at2759"/>
<dbReference type="GO" id="GO:0009086">
    <property type="term" value="P:methionine biosynthetic process"/>
    <property type="evidence" value="ECO:0007669"/>
    <property type="project" value="InterPro"/>
</dbReference>
<feature type="domain" description="Hcy-binding" evidence="6">
    <location>
        <begin position="1"/>
        <end position="319"/>
    </location>
</feature>
<evidence type="ECO:0000256" key="2">
    <source>
        <dbReference type="ARBA" id="ARBA00022679"/>
    </source>
</evidence>
<dbReference type="Gene3D" id="3.20.20.330">
    <property type="entry name" value="Homocysteine-binding-like domain"/>
    <property type="match status" value="1"/>
</dbReference>
<comment type="cofactor">
    <cofactor evidence="5">
        <name>Zn(2+)</name>
        <dbReference type="ChEBI" id="CHEBI:29105"/>
    </cofactor>
</comment>
<organism evidence="7 8">
    <name type="scientific">Linderina pennispora</name>
    <dbReference type="NCBI Taxonomy" id="61395"/>
    <lineage>
        <taxon>Eukaryota</taxon>
        <taxon>Fungi</taxon>
        <taxon>Fungi incertae sedis</taxon>
        <taxon>Zoopagomycota</taxon>
        <taxon>Kickxellomycotina</taxon>
        <taxon>Kickxellomycetes</taxon>
        <taxon>Kickxellales</taxon>
        <taxon>Kickxellaceae</taxon>
        <taxon>Linderina</taxon>
    </lineage>
</organism>
<evidence type="ECO:0000259" key="6">
    <source>
        <dbReference type="PROSITE" id="PS50970"/>
    </source>
</evidence>
<keyword evidence="8" id="KW-1185">Reference proteome</keyword>
<proteinExistence type="predicted"/>
<feature type="binding site" evidence="5">
    <location>
        <position position="304"/>
    </location>
    <ligand>
        <name>Zn(2+)</name>
        <dbReference type="ChEBI" id="CHEBI:29105"/>
    </ligand>
</feature>
<evidence type="ECO:0000256" key="5">
    <source>
        <dbReference type="PROSITE-ProRule" id="PRU00333"/>
    </source>
</evidence>
<evidence type="ECO:0000313" key="8">
    <source>
        <dbReference type="Proteomes" id="UP000193922"/>
    </source>
</evidence>
<evidence type="ECO:0000256" key="4">
    <source>
        <dbReference type="ARBA" id="ARBA00022833"/>
    </source>
</evidence>
<evidence type="ECO:0000256" key="1">
    <source>
        <dbReference type="ARBA" id="ARBA00022603"/>
    </source>
</evidence>
<dbReference type="PROSITE" id="PS50970">
    <property type="entry name" value="HCY"/>
    <property type="match status" value="1"/>
</dbReference>
<dbReference type="Pfam" id="PF02574">
    <property type="entry name" value="S-methyl_trans"/>
    <property type="match status" value="1"/>
</dbReference>
<dbReference type="NCBIfam" id="NF007020">
    <property type="entry name" value="PRK09485.1"/>
    <property type="match status" value="1"/>
</dbReference>
<keyword evidence="2 5" id="KW-0808">Transferase</keyword>
<dbReference type="STRING" id="61395.A0A1Y1W343"/>
<dbReference type="PANTHER" id="PTHR46015:SF1">
    <property type="entry name" value="HOMOCYSTEINE S-METHYLTRANSFERASE-LIKE ISOFORM 1"/>
    <property type="match status" value="1"/>
</dbReference>
<gene>
    <name evidence="7" type="ORF">DL89DRAFT_47125</name>
</gene>
<keyword evidence="4 5" id="KW-0862">Zinc</keyword>
<sequence>MASLPDRTVLLDGGFGMLLADEHPELEMADGLWGSGLAARSPQVIKDIHRQYLDAGADIITTATYQGFEDGYRTAGLAETSADVARVFADTIVLAVEARDEYAQAHGRQAMVAVSLGSIGATLGDLSEYTGDFTKRISADAIEAFHSRRFEQIALALGTDRLKGKAEFIAVETIPSLIEARAIVSALDRINASGPRLPPAWVSFCGSKPDCIGSGETIEEAVRVVDGSPSVFAVGANCIPMEVATKLVARMKTVTNKPILCYPNGQIWDGSPAYSEPAHKHLPESFAAEAKKWAQAGARIIGGCCKTTPKHICGLERAFGI</sequence>
<feature type="binding site" evidence="5">
    <location>
        <position position="238"/>
    </location>
    <ligand>
        <name>Zn(2+)</name>
        <dbReference type="ChEBI" id="CHEBI:29105"/>
    </ligand>
</feature>
<dbReference type="GO" id="GO:0033528">
    <property type="term" value="P:S-methylmethionine cycle"/>
    <property type="evidence" value="ECO:0007669"/>
    <property type="project" value="TreeGrafter"/>
</dbReference>